<reference evidence="9" key="1">
    <citation type="journal article" date="2019" name="Int. J. Syst. Evol. Microbiol.">
        <title>The Global Catalogue of Microorganisms (GCM) 10K type strain sequencing project: providing services to taxonomists for standard genome sequencing and annotation.</title>
        <authorList>
            <consortium name="The Broad Institute Genomics Platform"/>
            <consortium name="The Broad Institute Genome Sequencing Center for Infectious Disease"/>
            <person name="Wu L."/>
            <person name="Ma J."/>
        </authorList>
    </citation>
    <scope>NUCLEOTIDE SEQUENCE [LARGE SCALE GENOMIC DNA]</scope>
    <source>
        <strain evidence="9">JCM 16221</strain>
    </source>
</reference>
<keyword evidence="3" id="KW-0227">DNA damage</keyword>
<dbReference type="InterPro" id="IPR011335">
    <property type="entry name" value="Restrct_endonuc-II-like"/>
</dbReference>
<evidence type="ECO:0000256" key="6">
    <source>
        <dbReference type="ARBA" id="ARBA00029466"/>
    </source>
</evidence>
<evidence type="ECO:0000256" key="4">
    <source>
        <dbReference type="ARBA" id="ARBA00022801"/>
    </source>
</evidence>
<evidence type="ECO:0000256" key="7">
    <source>
        <dbReference type="SAM" id="MobiDB-lite"/>
    </source>
</evidence>
<accession>A0ABP5SU22</accession>
<evidence type="ECO:0000256" key="1">
    <source>
        <dbReference type="ARBA" id="ARBA00022722"/>
    </source>
</evidence>
<evidence type="ECO:0000256" key="3">
    <source>
        <dbReference type="ARBA" id="ARBA00022763"/>
    </source>
</evidence>
<dbReference type="RefSeq" id="WP_344127659.1">
    <property type="nucleotide sequence ID" value="NZ_BAAARA010000003.1"/>
</dbReference>
<keyword evidence="9" id="KW-1185">Reference proteome</keyword>
<dbReference type="Proteomes" id="UP001501218">
    <property type="component" value="Unassembled WGS sequence"/>
</dbReference>
<comment type="similarity">
    <text evidence="6">Belongs to the Vsr family.</text>
</comment>
<proteinExistence type="inferred from homology"/>
<evidence type="ECO:0000313" key="8">
    <source>
        <dbReference type="EMBL" id="GAA2338135.1"/>
    </source>
</evidence>
<evidence type="ECO:0000256" key="2">
    <source>
        <dbReference type="ARBA" id="ARBA00022759"/>
    </source>
</evidence>
<organism evidence="8 9">
    <name type="scientific">Saccharopolyspora halophila</name>
    <dbReference type="NCBI Taxonomy" id="405551"/>
    <lineage>
        <taxon>Bacteria</taxon>
        <taxon>Bacillati</taxon>
        <taxon>Actinomycetota</taxon>
        <taxon>Actinomycetes</taxon>
        <taxon>Pseudonocardiales</taxon>
        <taxon>Pseudonocardiaceae</taxon>
        <taxon>Saccharopolyspora</taxon>
    </lineage>
</organism>
<dbReference type="Pfam" id="PF03852">
    <property type="entry name" value="Vsr"/>
    <property type="match status" value="1"/>
</dbReference>
<dbReference type="InterPro" id="IPR004603">
    <property type="entry name" value="DNA_mismatch_endonuc_vsr"/>
</dbReference>
<dbReference type="EMBL" id="BAAARA010000003">
    <property type="protein sequence ID" value="GAA2338135.1"/>
    <property type="molecule type" value="Genomic_DNA"/>
</dbReference>
<gene>
    <name evidence="8" type="ORF">GCM10009854_12920</name>
</gene>
<comment type="caution">
    <text evidence="8">The sequence shown here is derived from an EMBL/GenBank/DDBJ whole genome shotgun (WGS) entry which is preliminary data.</text>
</comment>
<keyword evidence="5" id="KW-0234">DNA repair</keyword>
<dbReference type="CDD" id="cd00221">
    <property type="entry name" value="Vsr"/>
    <property type="match status" value="1"/>
</dbReference>
<feature type="region of interest" description="Disordered" evidence="7">
    <location>
        <begin position="1"/>
        <end position="39"/>
    </location>
</feature>
<sequence length="166" mass="19500">MPEKDLNDARERAHAAGVYPAPLNAGRSRNMQANRRADTKPEVKLRKALHKLGYRYRKDFLLRLDAGVRVKPDIVFTRRKVAVFVDGCFWHVCPEHGRQPTTNEWYWAPKLRRNMERDRTVNEALHSAGWRVVRIWEHELLDDAVALVEDATRQLCEHGFDNRRFS</sequence>
<keyword evidence="2 8" id="KW-0255">Endonuclease</keyword>
<dbReference type="SUPFAM" id="SSF52980">
    <property type="entry name" value="Restriction endonuclease-like"/>
    <property type="match status" value="1"/>
</dbReference>
<feature type="compositionally biased region" description="Basic and acidic residues" evidence="7">
    <location>
        <begin position="1"/>
        <end position="14"/>
    </location>
</feature>
<evidence type="ECO:0000256" key="5">
    <source>
        <dbReference type="ARBA" id="ARBA00023204"/>
    </source>
</evidence>
<name>A0ABP5SU22_9PSEU</name>
<dbReference type="NCBIfam" id="TIGR00632">
    <property type="entry name" value="vsr"/>
    <property type="match status" value="1"/>
</dbReference>
<keyword evidence="1" id="KW-0540">Nuclease</keyword>
<dbReference type="GO" id="GO:0004519">
    <property type="term" value="F:endonuclease activity"/>
    <property type="evidence" value="ECO:0007669"/>
    <property type="project" value="UniProtKB-KW"/>
</dbReference>
<dbReference type="Gene3D" id="3.40.960.10">
    <property type="entry name" value="VSR Endonuclease"/>
    <property type="match status" value="1"/>
</dbReference>
<protein>
    <submittedName>
        <fullName evidence="8">Very short patch repair endonuclease</fullName>
    </submittedName>
</protein>
<keyword evidence="4" id="KW-0378">Hydrolase</keyword>
<evidence type="ECO:0000313" key="9">
    <source>
        <dbReference type="Proteomes" id="UP001501218"/>
    </source>
</evidence>